<sequence>MKSPTPLLLLVALFAVSLLGTALADPPEQPQVSFTEGTAGTWNADWAGVAGRSYFPQGSTDLVGWEWFPLIEFSDGPKGVGVDVEGSAKYFFRLQYTDEPTTDPELEDFAHDGIGSLIKVLMGLDPFEPLAWEDTDSDGIHDAIERFWFSNSLAGTEGGDDDANGNGIRDVFEIQAGNDPTWDLTGDSDSRSNYTYDVMGRLTGADGVAYVFDIEGNLESSN</sequence>
<evidence type="ECO:0000256" key="1">
    <source>
        <dbReference type="SAM" id="SignalP"/>
    </source>
</evidence>
<dbReference type="Proteomes" id="UP001476282">
    <property type="component" value="Unassembled WGS sequence"/>
</dbReference>
<organism evidence="2 3">
    <name type="scientific">Haloferula sargassicola</name>
    <dbReference type="NCBI Taxonomy" id="490096"/>
    <lineage>
        <taxon>Bacteria</taxon>
        <taxon>Pseudomonadati</taxon>
        <taxon>Verrucomicrobiota</taxon>
        <taxon>Verrucomicrobiia</taxon>
        <taxon>Verrucomicrobiales</taxon>
        <taxon>Verrucomicrobiaceae</taxon>
        <taxon>Haloferula</taxon>
    </lineage>
</organism>
<accession>A0ABP9UV65</accession>
<feature type="chain" id="PRO_5045558438" evidence="1">
    <location>
        <begin position="25"/>
        <end position="222"/>
    </location>
</feature>
<comment type="caution">
    <text evidence="2">The sequence shown here is derived from an EMBL/GenBank/DDBJ whole genome shotgun (WGS) entry which is preliminary data.</text>
</comment>
<evidence type="ECO:0000313" key="3">
    <source>
        <dbReference type="Proteomes" id="UP001476282"/>
    </source>
</evidence>
<proteinExistence type="predicted"/>
<dbReference type="EMBL" id="BAABRI010000019">
    <property type="protein sequence ID" value="GAA5483944.1"/>
    <property type="molecule type" value="Genomic_DNA"/>
</dbReference>
<protein>
    <submittedName>
        <fullName evidence="2">Uncharacterized protein</fullName>
    </submittedName>
</protein>
<dbReference type="RefSeq" id="WP_353568045.1">
    <property type="nucleotide sequence ID" value="NZ_BAABRI010000019.1"/>
</dbReference>
<name>A0ABP9UV65_9BACT</name>
<reference evidence="2 3" key="1">
    <citation type="submission" date="2024-02" db="EMBL/GenBank/DDBJ databases">
        <title>Haloferula sargassicola NBRC 104335.</title>
        <authorList>
            <person name="Ichikawa N."/>
            <person name="Katano-Makiyama Y."/>
            <person name="Hidaka K."/>
        </authorList>
    </citation>
    <scope>NUCLEOTIDE SEQUENCE [LARGE SCALE GENOMIC DNA]</scope>
    <source>
        <strain evidence="2 3">NBRC 104335</strain>
    </source>
</reference>
<evidence type="ECO:0000313" key="2">
    <source>
        <dbReference type="EMBL" id="GAA5483944.1"/>
    </source>
</evidence>
<gene>
    <name evidence="2" type="ORF">Hsar01_03181</name>
</gene>
<feature type="signal peptide" evidence="1">
    <location>
        <begin position="1"/>
        <end position="24"/>
    </location>
</feature>
<keyword evidence="3" id="KW-1185">Reference proteome</keyword>
<keyword evidence="1" id="KW-0732">Signal</keyword>